<evidence type="ECO:0000256" key="1">
    <source>
        <dbReference type="SAM" id="Phobius"/>
    </source>
</evidence>
<evidence type="ECO:0000313" key="2">
    <source>
        <dbReference type="EMBL" id="HDS63821.1"/>
    </source>
</evidence>
<name>A0A831LSL0_9EURY</name>
<dbReference type="Proteomes" id="UP000885648">
    <property type="component" value="Unassembled WGS sequence"/>
</dbReference>
<dbReference type="EMBL" id="DSBY01000276">
    <property type="protein sequence ID" value="HDS63821.1"/>
    <property type="molecule type" value="Genomic_DNA"/>
</dbReference>
<keyword evidence="2" id="KW-0378">Hydrolase</keyword>
<sequence length="227" mass="24854">MFLLSHLVAGIVIGIILARAFHDRRAIPACAFGALLPDIIDKPLGHVFLAMGYGRIYSHTLLFLAVAVLIGVVIFWRYRSMLALAAAAGIASHQILDAMWREPTNWLYPFLGPFTYTGEGRSIVDLIMSELAEPTEWILFAAVLLFGLAYLYNGRYEAIRAQFAPLLDRAFLVLGLLLLAAGLWVAGSVFLHQPCMLTGLRSPEDHLICGLVIALAGVAALSCRNME</sequence>
<feature type="transmembrane region" description="Helical" evidence="1">
    <location>
        <begin position="205"/>
        <end position="223"/>
    </location>
</feature>
<protein>
    <submittedName>
        <fullName evidence="2">Metal-dependent hydrolase</fullName>
    </submittedName>
</protein>
<proteinExistence type="predicted"/>
<feature type="transmembrane region" description="Helical" evidence="1">
    <location>
        <begin position="137"/>
        <end position="154"/>
    </location>
</feature>
<comment type="caution">
    <text evidence="2">The sequence shown here is derived from an EMBL/GenBank/DDBJ whole genome shotgun (WGS) entry which is preliminary data.</text>
</comment>
<keyword evidence="1" id="KW-1133">Transmembrane helix</keyword>
<keyword evidence="1" id="KW-0812">Transmembrane</keyword>
<feature type="transmembrane region" description="Helical" evidence="1">
    <location>
        <begin position="166"/>
        <end position="185"/>
    </location>
</feature>
<dbReference type="InterPro" id="IPR007404">
    <property type="entry name" value="YdjM-like"/>
</dbReference>
<gene>
    <name evidence="2" type="ORF">ENN52_06845</name>
</gene>
<organism evidence="2">
    <name type="scientific">Methanofollis liminatans</name>
    <dbReference type="NCBI Taxonomy" id="2201"/>
    <lineage>
        <taxon>Archaea</taxon>
        <taxon>Methanobacteriati</taxon>
        <taxon>Methanobacteriota</taxon>
        <taxon>Stenosarchaea group</taxon>
        <taxon>Methanomicrobia</taxon>
        <taxon>Methanomicrobiales</taxon>
        <taxon>Methanomicrobiaceae</taxon>
        <taxon>Methanofollis</taxon>
    </lineage>
</organism>
<dbReference type="AlphaFoldDB" id="A0A831LSL0"/>
<accession>A0A831LSL0</accession>
<feature type="transmembrane region" description="Helical" evidence="1">
    <location>
        <begin position="56"/>
        <end position="75"/>
    </location>
</feature>
<dbReference type="GO" id="GO:0016787">
    <property type="term" value="F:hydrolase activity"/>
    <property type="evidence" value="ECO:0007669"/>
    <property type="project" value="UniProtKB-KW"/>
</dbReference>
<dbReference type="Pfam" id="PF04307">
    <property type="entry name" value="YdjM"/>
    <property type="match status" value="1"/>
</dbReference>
<keyword evidence="1" id="KW-0472">Membrane</keyword>
<reference evidence="2" key="1">
    <citation type="journal article" date="2020" name="mSystems">
        <title>Genome- and Community-Level Interaction Insights into Carbon Utilization and Element Cycling Functions of Hydrothermarchaeota in Hydrothermal Sediment.</title>
        <authorList>
            <person name="Zhou Z."/>
            <person name="Liu Y."/>
            <person name="Xu W."/>
            <person name="Pan J."/>
            <person name="Luo Z.H."/>
            <person name="Li M."/>
        </authorList>
    </citation>
    <scope>NUCLEOTIDE SEQUENCE</scope>
    <source>
        <strain evidence="2">SpSt-1183</strain>
    </source>
</reference>